<dbReference type="EMBL" id="ABEU02000009">
    <property type="protein sequence ID" value="PNR48516.1"/>
    <property type="molecule type" value="Genomic_DNA"/>
</dbReference>
<dbReference type="AlphaFoldDB" id="A0A2K1K402"/>
<accession>A0A2K1K402</accession>
<protein>
    <submittedName>
        <fullName evidence="1 2">Uncharacterized protein</fullName>
    </submittedName>
</protein>
<reference evidence="1 3" key="2">
    <citation type="journal article" date="2018" name="Plant J.">
        <title>The Physcomitrella patens chromosome-scale assembly reveals moss genome structure and evolution.</title>
        <authorList>
            <person name="Lang D."/>
            <person name="Ullrich K.K."/>
            <person name="Murat F."/>
            <person name="Fuchs J."/>
            <person name="Jenkins J."/>
            <person name="Haas F.B."/>
            <person name="Piednoel M."/>
            <person name="Gundlach H."/>
            <person name="Van Bel M."/>
            <person name="Meyberg R."/>
            <person name="Vives C."/>
            <person name="Morata J."/>
            <person name="Symeonidi A."/>
            <person name="Hiss M."/>
            <person name="Muchero W."/>
            <person name="Kamisugi Y."/>
            <person name="Saleh O."/>
            <person name="Blanc G."/>
            <person name="Decker E.L."/>
            <person name="van Gessel N."/>
            <person name="Grimwood J."/>
            <person name="Hayes R.D."/>
            <person name="Graham S.W."/>
            <person name="Gunter L.E."/>
            <person name="McDaniel S.F."/>
            <person name="Hoernstein S.N.W."/>
            <person name="Larsson A."/>
            <person name="Li F.W."/>
            <person name="Perroud P.F."/>
            <person name="Phillips J."/>
            <person name="Ranjan P."/>
            <person name="Rokshar D.S."/>
            <person name="Rothfels C.J."/>
            <person name="Schneider L."/>
            <person name="Shu S."/>
            <person name="Stevenson D.W."/>
            <person name="Thummler F."/>
            <person name="Tillich M."/>
            <person name="Villarreal Aguilar J.C."/>
            <person name="Widiez T."/>
            <person name="Wong G.K."/>
            <person name="Wymore A."/>
            <person name="Zhang Y."/>
            <person name="Zimmer A.D."/>
            <person name="Quatrano R.S."/>
            <person name="Mayer K.F.X."/>
            <person name="Goodstein D."/>
            <person name="Casacuberta J.M."/>
            <person name="Vandepoele K."/>
            <person name="Reski R."/>
            <person name="Cuming A.C."/>
            <person name="Tuskan G.A."/>
            <person name="Maumus F."/>
            <person name="Salse J."/>
            <person name="Schmutz J."/>
            <person name="Rensing S.A."/>
        </authorList>
    </citation>
    <scope>NUCLEOTIDE SEQUENCE [LARGE SCALE GENOMIC DNA]</scope>
    <source>
        <strain evidence="2 3">cv. Gransden 2004</strain>
    </source>
</reference>
<reference evidence="2" key="3">
    <citation type="submission" date="2020-12" db="UniProtKB">
        <authorList>
            <consortium name="EnsemblPlants"/>
        </authorList>
    </citation>
    <scope>IDENTIFICATION</scope>
</reference>
<keyword evidence="3" id="KW-1185">Reference proteome</keyword>
<sequence length="29" mass="3466">MLYAFGTVENLFKIEHRCINVQCDVYFVL</sequence>
<evidence type="ECO:0000313" key="2">
    <source>
        <dbReference type="EnsemblPlants" id="Pp3c9_20760V3.1"/>
    </source>
</evidence>
<gene>
    <name evidence="1" type="ORF">PHYPA_012993</name>
</gene>
<dbReference type="EnsemblPlants" id="Pp3c9_20760V3.1">
    <property type="protein sequence ID" value="Pp3c9_20760V3.1"/>
    <property type="gene ID" value="Pp3c9_20760"/>
</dbReference>
<dbReference type="Gramene" id="Pp3c9_20760V3.1">
    <property type="protein sequence ID" value="Pp3c9_20760V3.1"/>
    <property type="gene ID" value="Pp3c9_20760"/>
</dbReference>
<proteinExistence type="predicted"/>
<evidence type="ECO:0000313" key="3">
    <source>
        <dbReference type="Proteomes" id="UP000006727"/>
    </source>
</evidence>
<organism evidence="1">
    <name type="scientific">Physcomitrium patens</name>
    <name type="common">Spreading-leaved earth moss</name>
    <name type="synonym">Physcomitrella patens</name>
    <dbReference type="NCBI Taxonomy" id="3218"/>
    <lineage>
        <taxon>Eukaryota</taxon>
        <taxon>Viridiplantae</taxon>
        <taxon>Streptophyta</taxon>
        <taxon>Embryophyta</taxon>
        <taxon>Bryophyta</taxon>
        <taxon>Bryophytina</taxon>
        <taxon>Bryopsida</taxon>
        <taxon>Funariidae</taxon>
        <taxon>Funariales</taxon>
        <taxon>Funariaceae</taxon>
        <taxon>Physcomitrium</taxon>
    </lineage>
</organism>
<dbReference type="Proteomes" id="UP000006727">
    <property type="component" value="Chromosome 9"/>
</dbReference>
<dbReference type="InParanoid" id="A0A2K1K402"/>
<reference evidence="1 3" key="1">
    <citation type="journal article" date="2008" name="Science">
        <title>The Physcomitrella genome reveals evolutionary insights into the conquest of land by plants.</title>
        <authorList>
            <person name="Rensing S."/>
            <person name="Lang D."/>
            <person name="Zimmer A."/>
            <person name="Terry A."/>
            <person name="Salamov A."/>
            <person name="Shapiro H."/>
            <person name="Nishiyama T."/>
            <person name="Perroud P.-F."/>
            <person name="Lindquist E."/>
            <person name="Kamisugi Y."/>
            <person name="Tanahashi T."/>
            <person name="Sakakibara K."/>
            <person name="Fujita T."/>
            <person name="Oishi K."/>
            <person name="Shin-I T."/>
            <person name="Kuroki Y."/>
            <person name="Toyoda A."/>
            <person name="Suzuki Y."/>
            <person name="Hashimoto A."/>
            <person name="Yamaguchi K."/>
            <person name="Sugano A."/>
            <person name="Kohara Y."/>
            <person name="Fujiyama A."/>
            <person name="Anterola A."/>
            <person name="Aoki S."/>
            <person name="Ashton N."/>
            <person name="Barbazuk W.B."/>
            <person name="Barker E."/>
            <person name="Bennetzen J."/>
            <person name="Bezanilla M."/>
            <person name="Blankenship R."/>
            <person name="Cho S.H."/>
            <person name="Dutcher S."/>
            <person name="Estelle M."/>
            <person name="Fawcett J.A."/>
            <person name="Gundlach H."/>
            <person name="Hanada K."/>
            <person name="Heyl A."/>
            <person name="Hicks K.A."/>
            <person name="Hugh J."/>
            <person name="Lohr M."/>
            <person name="Mayer K."/>
            <person name="Melkozernov A."/>
            <person name="Murata T."/>
            <person name="Nelson D."/>
            <person name="Pils B."/>
            <person name="Prigge M."/>
            <person name="Reiss B."/>
            <person name="Renner T."/>
            <person name="Rombauts S."/>
            <person name="Rushton P."/>
            <person name="Sanderfoot A."/>
            <person name="Schween G."/>
            <person name="Shiu S.-H."/>
            <person name="Stueber K."/>
            <person name="Theodoulou F.L."/>
            <person name="Tu H."/>
            <person name="Van de Peer Y."/>
            <person name="Verrier P.J."/>
            <person name="Waters E."/>
            <person name="Wood A."/>
            <person name="Yang L."/>
            <person name="Cove D."/>
            <person name="Cuming A."/>
            <person name="Hasebe M."/>
            <person name="Lucas S."/>
            <person name="Mishler D.B."/>
            <person name="Reski R."/>
            <person name="Grigoriev I."/>
            <person name="Quatrano R.S."/>
            <person name="Boore J.L."/>
        </authorList>
    </citation>
    <scope>NUCLEOTIDE SEQUENCE [LARGE SCALE GENOMIC DNA]</scope>
    <source>
        <strain evidence="2 3">cv. Gransden 2004</strain>
    </source>
</reference>
<evidence type="ECO:0000313" key="1">
    <source>
        <dbReference type="EMBL" id="PNR48516.1"/>
    </source>
</evidence>
<name>A0A2K1K402_PHYPA</name>